<dbReference type="Proteomes" id="UP001321700">
    <property type="component" value="Unassembled WGS sequence"/>
</dbReference>
<reference evidence="1 2" key="1">
    <citation type="submission" date="2023-08" db="EMBL/GenBank/DDBJ databases">
        <title>Rhodoferax potami sp. nov. and Rhodoferax mekongensis sp. nov., isolated from the Mekong River in Thailand.</title>
        <authorList>
            <person name="Kitikhun S."/>
            <person name="Charoenyingcharoen P."/>
            <person name="Siriarchawattana P."/>
            <person name="Likhitrattanapisal S."/>
            <person name="Nilsakha T."/>
            <person name="Chanpet A."/>
            <person name="Rattanawaree P."/>
            <person name="Ingsriswang S."/>
        </authorList>
    </citation>
    <scope>NUCLEOTIDE SEQUENCE [LARGE SCALE GENOMIC DNA]</scope>
    <source>
        <strain evidence="1 2">TBRC 17660</strain>
    </source>
</reference>
<dbReference type="EMBL" id="JAVBIK010000001">
    <property type="protein sequence ID" value="MDT7518265.1"/>
    <property type="molecule type" value="Genomic_DNA"/>
</dbReference>
<keyword evidence="1" id="KW-0449">Lipoprotein</keyword>
<proteinExistence type="predicted"/>
<dbReference type="Pfam" id="PF19795">
    <property type="entry name" value="DUF6279"/>
    <property type="match status" value="1"/>
</dbReference>
<dbReference type="PROSITE" id="PS51257">
    <property type="entry name" value="PROKAR_LIPOPROTEIN"/>
    <property type="match status" value="1"/>
</dbReference>
<name>A0ABU3KKF7_9BURK</name>
<protein>
    <submittedName>
        <fullName evidence="1">DUF6279 family lipoprotein</fullName>
    </submittedName>
</protein>
<keyword evidence="2" id="KW-1185">Reference proteome</keyword>
<sequence length="301" mass="34517">MPLLKLGKLARLWRNARRWFAIIGLLSVAATLTGCGAVRLAYNNAPDLSYWWLDGYLDLDSPQSLKLRSDLQALQTWHRKEELPQIADMLKNLQAAAPSNVTGEQVCQLSRYLETRFQTVLDRTTPTALAIAPTLTLAQLDHLARAWDKRNQEWREEWMDGTPQDRLNRRMKSALDRTESFYGRLSDTQKQALRAQLDASAFDAATQYKETMRRQKDILQTLRALKATPSTELQQQAEVRALLLRSTQSPDPAFQQYTERIRSNFCESAAELHNGTSPAQRQKLQQTLQAYEADVRVLMQR</sequence>
<accession>A0ABU3KKF7</accession>
<dbReference type="RefSeq" id="WP_313874038.1">
    <property type="nucleotide sequence ID" value="NZ_JAVBIK010000001.1"/>
</dbReference>
<evidence type="ECO:0000313" key="1">
    <source>
        <dbReference type="EMBL" id="MDT7518265.1"/>
    </source>
</evidence>
<gene>
    <name evidence="1" type="ORF">RAE19_05885</name>
</gene>
<comment type="caution">
    <text evidence="1">The sequence shown here is derived from an EMBL/GenBank/DDBJ whole genome shotgun (WGS) entry which is preliminary data.</text>
</comment>
<evidence type="ECO:0000313" key="2">
    <source>
        <dbReference type="Proteomes" id="UP001321700"/>
    </source>
</evidence>
<organism evidence="1 2">
    <name type="scientific">Rhodoferax potami</name>
    <dbReference type="NCBI Taxonomy" id="3068338"/>
    <lineage>
        <taxon>Bacteria</taxon>
        <taxon>Pseudomonadati</taxon>
        <taxon>Pseudomonadota</taxon>
        <taxon>Betaproteobacteria</taxon>
        <taxon>Burkholderiales</taxon>
        <taxon>Comamonadaceae</taxon>
        <taxon>Rhodoferax</taxon>
    </lineage>
</organism>